<reference evidence="2" key="1">
    <citation type="submission" date="2022-01" db="EMBL/GenBank/DDBJ databases">
        <title>Gillisia lutea sp. nov., isolated from marine plastic residues from the Malvarosa beach (Valencia, Spain).</title>
        <authorList>
            <person name="Vidal-Verdu A."/>
            <person name="Molina-Menor E."/>
            <person name="Satari L."/>
            <person name="Pascual J."/>
            <person name="Pereto J."/>
            <person name="Porcar M."/>
        </authorList>
    </citation>
    <scope>NUCLEOTIDE SEQUENCE</scope>
    <source>
        <strain evidence="2">M10.2A</strain>
    </source>
</reference>
<accession>A0ABS9EFF7</accession>
<dbReference type="PROSITE" id="PS51257">
    <property type="entry name" value="PROKAR_LIPOPROTEIN"/>
    <property type="match status" value="1"/>
</dbReference>
<gene>
    <name evidence="2" type="ORF">L1I30_04320</name>
</gene>
<dbReference type="Pfam" id="PF11827">
    <property type="entry name" value="DUF3347"/>
    <property type="match status" value="1"/>
</dbReference>
<dbReference type="EMBL" id="JAKGTH010000006">
    <property type="protein sequence ID" value="MCF4100884.1"/>
    <property type="molecule type" value="Genomic_DNA"/>
</dbReference>
<evidence type="ECO:0000313" key="2">
    <source>
        <dbReference type="EMBL" id="MCF4100884.1"/>
    </source>
</evidence>
<proteinExistence type="predicted"/>
<evidence type="ECO:0000313" key="3">
    <source>
        <dbReference type="Proteomes" id="UP001179363"/>
    </source>
</evidence>
<feature type="domain" description="DUF3347" evidence="1">
    <location>
        <begin position="64"/>
        <end position="135"/>
    </location>
</feature>
<keyword evidence="3" id="KW-1185">Reference proteome</keyword>
<dbReference type="Proteomes" id="UP001179363">
    <property type="component" value="Unassembled WGS sequence"/>
</dbReference>
<dbReference type="InterPro" id="IPR021782">
    <property type="entry name" value="DUF3347"/>
</dbReference>
<evidence type="ECO:0000259" key="1">
    <source>
        <dbReference type="Pfam" id="PF11827"/>
    </source>
</evidence>
<name>A0ABS9EFF7_9FLAO</name>
<dbReference type="RefSeq" id="WP_236133018.1">
    <property type="nucleotide sequence ID" value="NZ_JAKGTH010000006.1"/>
</dbReference>
<protein>
    <submittedName>
        <fullName evidence="2">DUF3347 domain-containing protein</fullName>
    </submittedName>
</protein>
<comment type="caution">
    <text evidence="2">The sequence shown here is derived from an EMBL/GenBank/DDBJ whole genome shotgun (WGS) entry which is preliminary data.</text>
</comment>
<organism evidence="2 3">
    <name type="scientific">Gillisia lutea</name>
    <dbReference type="NCBI Taxonomy" id="2909668"/>
    <lineage>
        <taxon>Bacteria</taxon>
        <taxon>Pseudomonadati</taxon>
        <taxon>Bacteroidota</taxon>
        <taxon>Flavobacteriia</taxon>
        <taxon>Flavobacteriales</taxon>
        <taxon>Flavobacteriaceae</taxon>
        <taxon>Gillisia</taxon>
    </lineage>
</organism>
<sequence length="186" mass="20510">MRKQTKLGITLLAIAGLSFYSCGDKKEKSAEIDAAEMHEDSAHDELIETDDVTASFKDSTVAAVYEHYTGVKSALVQTNSGQAKEHAQELLEALKVAKDDAGMTEAATQIANSTNVNEQRESFSELTARIEKMLNGALASGEIYKLYCPMAFDGKGDYWYSNSKEILNPYYGEKMLKCGRVEETIK</sequence>